<evidence type="ECO:0000313" key="3">
    <source>
        <dbReference type="Proteomes" id="UP000006762"/>
    </source>
</evidence>
<dbReference type="InterPro" id="IPR036065">
    <property type="entry name" value="BolA-like_sf"/>
</dbReference>
<gene>
    <name evidence="2" type="ORF">B30_03957</name>
</gene>
<reference evidence="2 3" key="1">
    <citation type="submission" date="2012-09" db="EMBL/GenBank/DDBJ databases">
        <title>Celeribacter baekdonensis B30 Genome Sequencing.</title>
        <authorList>
            <person name="Wang W."/>
        </authorList>
    </citation>
    <scope>NUCLEOTIDE SEQUENCE [LARGE SCALE GENOMIC DNA]</scope>
    <source>
        <strain evidence="2 3">B30</strain>
    </source>
</reference>
<name>K2JS56_9RHOB</name>
<dbReference type="STRING" id="1208323.B30_03957"/>
<keyword evidence="3" id="KW-1185">Reference proteome</keyword>
<comment type="similarity">
    <text evidence="1">Belongs to the BolA/IbaG family.</text>
</comment>
<dbReference type="PATRIC" id="fig|1208323.3.peg.813"/>
<accession>K2JS56</accession>
<dbReference type="Proteomes" id="UP000006762">
    <property type="component" value="Unassembled WGS sequence"/>
</dbReference>
<dbReference type="EMBL" id="AMRK01000002">
    <property type="protein sequence ID" value="EKE73184.1"/>
    <property type="molecule type" value="Genomic_DNA"/>
</dbReference>
<evidence type="ECO:0000256" key="1">
    <source>
        <dbReference type="RuleBase" id="RU003860"/>
    </source>
</evidence>
<sequence length="100" mass="10870">MQNGKGLGAENWEREMTISDEMRVRLQAAFAPKTLKIEDDSASHAGHAGNPGGAGETHFNVMIRSEAFAGQSRVARHRMVHKALGDLVPRIHALALDLDV</sequence>
<dbReference type="Pfam" id="PF01722">
    <property type="entry name" value="BolA"/>
    <property type="match status" value="1"/>
</dbReference>
<dbReference type="eggNOG" id="COG0271">
    <property type="taxonomic scope" value="Bacteria"/>
</dbReference>
<dbReference type="PANTHER" id="PTHR46230">
    <property type="match status" value="1"/>
</dbReference>
<dbReference type="AlphaFoldDB" id="K2JS56"/>
<dbReference type="PANTHER" id="PTHR46230:SF7">
    <property type="entry name" value="BOLA-LIKE PROTEIN 1"/>
    <property type="match status" value="1"/>
</dbReference>
<organism evidence="2 3">
    <name type="scientific">Celeribacter baekdonensis B30</name>
    <dbReference type="NCBI Taxonomy" id="1208323"/>
    <lineage>
        <taxon>Bacteria</taxon>
        <taxon>Pseudomonadati</taxon>
        <taxon>Pseudomonadota</taxon>
        <taxon>Alphaproteobacteria</taxon>
        <taxon>Rhodobacterales</taxon>
        <taxon>Roseobacteraceae</taxon>
        <taxon>Celeribacter</taxon>
    </lineage>
</organism>
<dbReference type="InterPro" id="IPR002634">
    <property type="entry name" value="BolA"/>
</dbReference>
<protein>
    <submittedName>
        <fullName evidence="2">BolA protein</fullName>
    </submittedName>
</protein>
<dbReference type="Gene3D" id="3.30.300.90">
    <property type="entry name" value="BolA-like"/>
    <property type="match status" value="1"/>
</dbReference>
<dbReference type="GO" id="GO:0016226">
    <property type="term" value="P:iron-sulfur cluster assembly"/>
    <property type="evidence" value="ECO:0007669"/>
    <property type="project" value="TreeGrafter"/>
</dbReference>
<proteinExistence type="inferred from homology"/>
<evidence type="ECO:0000313" key="2">
    <source>
        <dbReference type="EMBL" id="EKE73184.1"/>
    </source>
</evidence>
<dbReference type="PIRSF" id="PIRSF003113">
    <property type="entry name" value="BolA"/>
    <property type="match status" value="1"/>
</dbReference>
<dbReference type="SUPFAM" id="SSF82657">
    <property type="entry name" value="BolA-like"/>
    <property type="match status" value="1"/>
</dbReference>
<comment type="caution">
    <text evidence="2">The sequence shown here is derived from an EMBL/GenBank/DDBJ whole genome shotgun (WGS) entry which is preliminary data.</text>
</comment>